<keyword evidence="2" id="KW-0238">DNA-binding</keyword>
<evidence type="ECO:0000256" key="3">
    <source>
        <dbReference type="ARBA" id="ARBA00023163"/>
    </source>
</evidence>
<dbReference type="InterPro" id="IPR020449">
    <property type="entry name" value="Tscrpt_reg_AraC-type_HTH"/>
</dbReference>
<evidence type="ECO:0000256" key="2">
    <source>
        <dbReference type="ARBA" id="ARBA00023125"/>
    </source>
</evidence>
<dbReference type="InterPro" id="IPR018062">
    <property type="entry name" value="HTH_AraC-typ_CS"/>
</dbReference>
<dbReference type="InterPro" id="IPR018060">
    <property type="entry name" value="HTH_AraC"/>
</dbReference>
<dbReference type="PROSITE" id="PS00041">
    <property type="entry name" value="HTH_ARAC_FAMILY_1"/>
    <property type="match status" value="1"/>
</dbReference>
<dbReference type="Proteomes" id="UP001290455">
    <property type="component" value="Unassembled WGS sequence"/>
</dbReference>
<name>A0ABU5J2T5_9BACI</name>
<dbReference type="InterPro" id="IPR009057">
    <property type="entry name" value="Homeodomain-like_sf"/>
</dbReference>
<evidence type="ECO:0000256" key="1">
    <source>
        <dbReference type="ARBA" id="ARBA00023015"/>
    </source>
</evidence>
<dbReference type="SUPFAM" id="SSF46689">
    <property type="entry name" value="Homeodomain-like"/>
    <property type="match status" value="2"/>
</dbReference>
<dbReference type="Pfam" id="PF17853">
    <property type="entry name" value="GGDEF_2"/>
    <property type="match status" value="1"/>
</dbReference>
<protein>
    <submittedName>
        <fullName evidence="5">Helix-turn-helix domain-containing protein</fullName>
    </submittedName>
</protein>
<dbReference type="Gene3D" id="1.10.10.60">
    <property type="entry name" value="Homeodomain-like"/>
    <property type="match status" value="2"/>
</dbReference>
<evidence type="ECO:0000313" key="6">
    <source>
        <dbReference type="Proteomes" id="UP001290455"/>
    </source>
</evidence>
<keyword evidence="6" id="KW-1185">Reference proteome</keyword>
<dbReference type="SMART" id="SM00342">
    <property type="entry name" value="HTH_ARAC"/>
    <property type="match status" value="1"/>
</dbReference>
<organism evidence="5 6">
    <name type="scientific">Robertmurraya mangrovi</name>
    <dbReference type="NCBI Taxonomy" id="3098077"/>
    <lineage>
        <taxon>Bacteria</taxon>
        <taxon>Bacillati</taxon>
        <taxon>Bacillota</taxon>
        <taxon>Bacilli</taxon>
        <taxon>Bacillales</taxon>
        <taxon>Bacillaceae</taxon>
        <taxon>Robertmurraya</taxon>
    </lineage>
</organism>
<keyword evidence="3" id="KW-0804">Transcription</keyword>
<dbReference type="PRINTS" id="PR00032">
    <property type="entry name" value="HTHARAC"/>
</dbReference>
<dbReference type="InterPro" id="IPR041522">
    <property type="entry name" value="CdaR_GGDEF"/>
</dbReference>
<dbReference type="PANTHER" id="PTHR43280">
    <property type="entry name" value="ARAC-FAMILY TRANSCRIPTIONAL REGULATOR"/>
    <property type="match status" value="1"/>
</dbReference>
<accession>A0ABU5J2T5</accession>
<evidence type="ECO:0000259" key="4">
    <source>
        <dbReference type="PROSITE" id="PS01124"/>
    </source>
</evidence>
<dbReference type="PROSITE" id="PS01124">
    <property type="entry name" value="HTH_ARAC_FAMILY_2"/>
    <property type="match status" value="1"/>
</dbReference>
<dbReference type="PANTHER" id="PTHR43280:SF28">
    <property type="entry name" value="HTH-TYPE TRANSCRIPTIONAL ACTIVATOR RHAS"/>
    <property type="match status" value="1"/>
</dbReference>
<dbReference type="Pfam" id="PF12833">
    <property type="entry name" value="HTH_18"/>
    <property type="match status" value="1"/>
</dbReference>
<sequence length="414" mass="49214">MYSISLAVEDRIEYETLAQWITEEFKEDCVIVETELNHLHVHIAVVEVSKWLDWVKIHRFRKKNKECRIIPLLDPTLLYTSPLAVEFKLNHLLVKSVKKHIFLRTIKRAIQELTNVSDRLMEEDELFKQIHHEQPTDRNTQPFQEAFLRRLMSGDVTTEEELIESRSFLPGKAVPNVVCFIQGFVNNPTRREKEGWHASSIIQDFLRKRFQGHQLSFLPYRKHLIMLIQVPNEYVSLRYWKAGEDKMLDTIQALEKEYGIYLYIGVGSIYREPLLLHHSYKEACKARRTSPYDRISLRYFEEITTDVQIKKCTDYIARYCTEDLSIKRVADQINLSVPYFSRIFKQETGRNFVEYVTFVRMQRAVWLLRHTNHTIEWIAEELGFNTPNYFSGTFKKYVGLSPREYRATEEIVFV</sequence>
<dbReference type="EMBL" id="JAXOFX010000015">
    <property type="protein sequence ID" value="MDZ5473656.1"/>
    <property type="molecule type" value="Genomic_DNA"/>
</dbReference>
<evidence type="ECO:0000313" key="5">
    <source>
        <dbReference type="EMBL" id="MDZ5473656.1"/>
    </source>
</evidence>
<comment type="caution">
    <text evidence="5">The sequence shown here is derived from an EMBL/GenBank/DDBJ whole genome shotgun (WGS) entry which is preliminary data.</text>
</comment>
<proteinExistence type="predicted"/>
<dbReference type="RefSeq" id="WP_322447948.1">
    <property type="nucleotide sequence ID" value="NZ_JAXOFX010000015.1"/>
</dbReference>
<gene>
    <name evidence="5" type="ORF">SM124_18220</name>
</gene>
<reference evidence="5 6" key="1">
    <citation type="submission" date="2023-11" db="EMBL/GenBank/DDBJ databases">
        <title>Bacillus jintuensis, isolated from a mudflat on the Beibu Gulf coast.</title>
        <authorList>
            <person name="Li M."/>
        </authorList>
    </citation>
    <scope>NUCLEOTIDE SEQUENCE [LARGE SCALE GENOMIC DNA]</scope>
    <source>
        <strain evidence="5 6">31A1R</strain>
    </source>
</reference>
<keyword evidence="1" id="KW-0805">Transcription regulation</keyword>
<feature type="domain" description="HTH araC/xylS-type" evidence="4">
    <location>
        <begin position="310"/>
        <end position="408"/>
    </location>
</feature>